<name>A0A8X6S6E8_TRICX</name>
<accession>A0A8X6S6E8</accession>
<evidence type="ECO:0000313" key="3">
    <source>
        <dbReference type="Proteomes" id="UP000887159"/>
    </source>
</evidence>
<reference evidence="2" key="1">
    <citation type="submission" date="2020-08" db="EMBL/GenBank/DDBJ databases">
        <title>Multicomponent nature underlies the extraordinary mechanical properties of spider dragline silk.</title>
        <authorList>
            <person name="Kono N."/>
            <person name="Nakamura H."/>
            <person name="Mori M."/>
            <person name="Yoshida Y."/>
            <person name="Ohtoshi R."/>
            <person name="Malay A.D."/>
            <person name="Moran D.A.P."/>
            <person name="Tomita M."/>
            <person name="Numata K."/>
            <person name="Arakawa K."/>
        </authorList>
    </citation>
    <scope>NUCLEOTIDE SEQUENCE</scope>
</reference>
<comment type="caution">
    <text evidence="2">The sequence shown here is derived from an EMBL/GenBank/DDBJ whole genome shotgun (WGS) entry which is preliminary data.</text>
</comment>
<evidence type="ECO:0000313" key="2">
    <source>
        <dbReference type="EMBL" id="GFY01323.1"/>
    </source>
</evidence>
<gene>
    <name evidence="2" type="ORF">TNCV_5077891</name>
</gene>
<feature type="region of interest" description="Disordered" evidence="1">
    <location>
        <begin position="148"/>
        <end position="167"/>
    </location>
</feature>
<dbReference type="Proteomes" id="UP000887159">
    <property type="component" value="Unassembled WGS sequence"/>
</dbReference>
<dbReference type="EMBL" id="BMAU01021225">
    <property type="protein sequence ID" value="GFY01323.1"/>
    <property type="molecule type" value="Genomic_DNA"/>
</dbReference>
<organism evidence="2 3">
    <name type="scientific">Trichonephila clavipes</name>
    <name type="common">Golden silk orbweaver</name>
    <name type="synonym">Nephila clavipes</name>
    <dbReference type="NCBI Taxonomy" id="2585209"/>
    <lineage>
        <taxon>Eukaryota</taxon>
        <taxon>Metazoa</taxon>
        <taxon>Ecdysozoa</taxon>
        <taxon>Arthropoda</taxon>
        <taxon>Chelicerata</taxon>
        <taxon>Arachnida</taxon>
        <taxon>Araneae</taxon>
        <taxon>Araneomorphae</taxon>
        <taxon>Entelegynae</taxon>
        <taxon>Araneoidea</taxon>
        <taxon>Nephilidae</taxon>
        <taxon>Trichonephila</taxon>
    </lineage>
</organism>
<dbReference type="AlphaFoldDB" id="A0A8X6S6E8"/>
<evidence type="ECO:0000256" key="1">
    <source>
        <dbReference type="SAM" id="MobiDB-lite"/>
    </source>
</evidence>
<keyword evidence="3" id="KW-1185">Reference proteome</keyword>
<protein>
    <submittedName>
        <fullName evidence="2">Uncharacterized protein</fullName>
    </submittedName>
</protein>
<proteinExistence type="predicted"/>
<sequence length="167" mass="18863">MGNRPRGKPPLRWIGCFEKDLKILKVKNWKTIAKSREAWRRLLEKARAHPGLPNHRIRYELLNHIVMKILFLSPQTKSSFGSEVVKSTSERSTSITDTLSLFLSDVKISVTENAEVSRYKMPVLGQVERGASRLNMGPVLGQVERGARLTPGGRRDKERVTMGGLLT</sequence>